<feature type="non-terminal residue" evidence="1">
    <location>
        <position position="69"/>
    </location>
</feature>
<keyword evidence="1" id="KW-0808">Transferase</keyword>
<sequence>MGGGRRGSSWWKEIARIRDGVSVVGETGWFEEGIVRRIGNGEETLFWTDSWLGGVPLSVRYRCLFDLSL</sequence>
<comment type="caution">
    <text evidence="1">The sequence shown here is derived from an EMBL/GenBank/DDBJ whole genome shotgun (WGS) entry which is preliminary data.</text>
</comment>
<proteinExistence type="predicted"/>
<dbReference type="Proteomes" id="UP000265520">
    <property type="component" value="Unassembled WGS sequence"/>
</dbReference>
<evidence type="ECO:0000313" key="1">
    <source>
        <dbReference type="EMBL" id="MCI63124.1"/>
    </source>
</evidence>
<organism evidence="1 2">
    <name type="scientific">Trifolium medium</name>
    <dbReference type="NCBI Taxonomy" id="97028"/>
    <lineage>
        <taxon>Eukaryota</taxon>
        <taxon>Viridiplantae</taxon>
        <taxon>Streptophyta</taxon>
        <taxon>Embryophyta</taxon>
        <taxon>Tracheophyta</taxon>
        <taxon>Spermatophyta</taxon>
        <taxon>Magnoliopsida</taxon>
        <taxon>eudicotyledons</taxon>
        <taxon>Gunneridae</taxon>
        <taxon>Pentapetalae</taxon>
        <taxon>rosids</taxon>
        <taxon>fabids</taxon>
        <taxon>Fabales</taxon>
        <taxon>Fabaceae</taxon>
        <taxon>Papilionoideae</taxon>
        <taxon>50 kb inversion clade</taxon>
        <taxon>NPAAA clade</taxon>
        <taxon>Hologalegina</taxon>
        <taxon>IRL clade</taxon>
        <taxon>Trifolieae</taxon>
        <taxon>Trifolium</taxon>
    </lineage>
</organism>
<keyword evidence="2" id="KW-1185">Reference proteome</keyword>
<dbReference type="AlphaFoldDB" id="A0A392TR32"/>
<dbReference type="GO" id="GO:0016301">
    <property type="term" value="F:kinase activity"/>
    <property type="evidence" value="ECO:0007669"/>
    <property type="project" value="UniProtKB-KW"/>
</dbReference>
<evidence type="ECO:0000313" key="2">
    <source>
        <dbReference type="Proteomes" id="UP000265520"/>
    </source>
</evidence>
<dbReference type="PANTHER" id="PTHR36617:SF5">
    <property type="entry name" value="OS05G0421675 PROTEIN"/>
    <property type="match status" value="1"/>
</dbReference>
<keyword evidence="1" id="KW-0675">Receptor</keyword>
<dbReference type="EMBL" id="LXQA010631536">
    <property type="protein sequence ID" value="MCI63124.1"/>
    <property type="molecule type" value="Genomic_DNA"/>
</dbReference>
<accession>A0A392TR32</accession>
<keyword evidence="1" id="KW-0418">Kinase</keyword>
<name>A0A392TR32_9FABA</name>
<protein>
    <submittedName>
        <fullName evidence="1">Cysteine-rich receptor-like protein kinase</fullName>
    </submittedName>
</protein>
<dbReference type="PANTHER" id="PTHR36617">
    <property type="entry name" value="PROTEIN, PUTATIVE-RELATED"/>
    <property type="match status" value="1"/>
</dbReference>
<reference evidence="1 2" key="1">
    <citation type="journal article" date="2018" name="Front. Plant Sci.">
        <title>Red Clover (Trifolium pratense) and Zigzag Clover (T. medium) - A Picture of Genomic Similarities and Differences.</title>
        <authorList>
            <person name="Dluhosova J."/>
            <person name="Istvanek J."/>
            <person name="Nedelnik J."/>
            <person name="Repkova J."/>
        </authorList>
    </citation>
    <scope>NUCLEOTIDE SEQUENCE [LARGE SCALE GENOMIC DNA]</scope>
    <source>
        <strain evidence="2">cv. 10/8</strain>
        <tissue evidence="1">Leaf</tissue>
    </source>
</reference>